<evidence type="ECO:0000313" key="3">
    <source>
        <dbReference type="Proteomes" id="UP000327013"/>
    </source>
</evidence>
<organism evidence="2 3">
    <name type="scientific">Carpinus fangiana</name>
    <dbReference type="NCBI Taxonomy" id="176857"/>
    <lineage>
        <taxon>Eukaryota</taxon>
        <taxon>Viridiplantae</taxon>
        <taxon>Streptophyta</taxon>
        <taxon>Embryophyta</taxon>
        <taxon>Tracheophyta</taxon>
        <taxon>Spermatophyta</taxon>
        <taxon>Magnoliopsida</taxon>
        <taxon>eudicotyledons</taxon>
        <taxon>Gunneridae</taxon>
        <taxon>Pentapetalae</taxon>
        <taxon>rosids</taxon>
        <taxon>fabids</taxon>
        <taxon>Fagales</taxon>
        <taxon>Betulaceae</taxon>
        <taxon>Carpinus</taxon>
    </lineage>
</organism>
<dbReference type="AlphaFoldDB" id="A0A5N6KS16"/>
<comment type="caution">
    <text evidence="2">The sequence shown here is derived from an EMBL/GenBank/DDBJ whole genome shotgun (WGS) entry which is preliminary data.</text>
</comment>
<sequence length="363" mass="38598">MKSLILLAAAALCADASPLQKRAGWPASGPTFTVSELGSIFDNTFPGIQRDGGGSGAVNGFKSIFFSDSFGNDNQGNSYFVSNTLTYYGSNDPTNPLDQSDFGDSGRPNQQLFNSDGDKASQVGDRVAIWPSSNLVAINGTHLMGMASLTTNVVSGGGGDYIGITQFLVQPTSYGPITTRMVDRLFDGSEIGYGGFGSITGLDGHQYLFAGDAHKAGKGIKVARHPSNAGAIDRNQSGPYTGDVYYDAYHGTLACIFMESGGGAFFLTYPTGDSLTGPWAEPIQLARKSEPCRDRDKKLTDLNDGRRQDGLSFLDTVSARRAQFQPNASRHRAVKMPSPRAKRATTVCQIRCAIDAIVGALKN</sequence>
<feature type="chain" id="PRO_5024339182" evidence="1">
    <location>
        <begin position="17"/>
        <end position="363"/>
    </location>
</feature>
<accession>A0A5N6KS16</accession>
<evidence type="ECO:0000313" key="2">
    <source>
        <dbReference type="EMBL" id="KAB8337337.1"/>
    </source>
</evidence>
<keyword evidence="3" id="KW-1185">Reference proteome</keyword>
<keyword evidence="1" id="KW-0732">Signal</keyword>
<reference evidence="2 3" key="1">
    <citation type="submission" date="2019-06" db="EMBL/GenBank/DDBJ databases">
        <title>A chromosomal-level reference genome of Carpinus fangiana (Coryloideae, Betulaceae).</title>
        <authorList>
            <person name="Yang X."/>
            <person name="Wang Z."/>
            <person name="Zhang L."/>
            <person name="Hao G."/>
            <person name="Liu J."/>
            <person name="Yang Y."/>
        </authorList>
    </citation>
    <scope>NUCLEOTIDE SEQUENCE [LARGE SCALE GENOMIC DNA]</scope>
    <source>
        <strain evidence="2">Cfa_2016G</strain>
        <tissue evidence="2">Leaf</tissue>
    </source>
</reference>
<protein>
    <submittedName>
        <fullName evidence="2">Uncharacterized protein</fullName>
    </submittedName>
</protein>
<feature type="signal peptide" evidence="1">
    <location>
        <begin position="1"/>
        <end position="16"/>
    </location>
</feature>
<evidence type="ECO:0000256" key="1">
    <source>
        <dbReference type="SAM" id="SignalP"/>
    </source>
</evidence>
<dbReference type="Proteomes" id="UP000327013">
    <property type="component" value="Unassembled WGS sequence"/>
</dbReference>
<proteinExistence type="predicted"/>
<name>A0A5N6KS16_9ROSI</name>
<gene>
    <name evidence="2" type="ORF">FH972_021636</name>
</gene>
<dbReference type="EMBL" id="VIBQ01000009">
    <property type="protein sequence ID" value="KAB8337337.1"/>
    <property type="molecule type" value="Genomic_DNA"/>
</dbReference>